<dbReference type="EMBL" id="JABBWE010000063">
    <property type="protein sequence ID" value="KAG1788971.1"/>
    <property type="molecule type" value="Genomic_DNA"/>
</dbReference>
<proteinExistence type="predicted"/>
<feature type="compositionally biased region" description="Pro residues" evidence="1">
    <location>
        <begin position="71"/>
        <end position="94"/>
    </location>
</feature>
<name>A0A9P7AGD6_9AGAM</name>
<feature type="compositionally biased region" description="Low complexity" evidence="1">
    <location>
        <begin position="48"/>
        <end position="70"/>
    </location>
</feature>
<dbReference type="OrthoDB" id="2685848at2759"/>
<feature type="region of interest" description="Disordered" evidence="1">
    <location>
        <begin position="45"/>
        <end position="109"/>
    </location>
</feature>
<organism evidence="2 3">
    <name type="scientific">Suillus plorans</name>
    <dbReference type="NCBI Taxonomy" id="116603"/>
    <lineage>
        <taxon>Eukaryota</taxon>
        <taxon>Fungi</taxon>
        <taxon>Dikarya</taxon>
        <taxon>Basidiomycota</taxon>
        <taxon>Agaricomycotina</taxon>
        <taxon>Agaricomycetes</taxon>
        <taxon>Agaricomycetidae</taxon>
        <taxon>Boletales</taxon>
        <taxon>Suillineae</taxon>
        <taxon>Suillaceae</taxon>
        <taxon>Suillus</taxon>
    </lineage>
</organism>
<dbReference type="Proteomes" id="UP000719766">
    <property type="component" value="Unassembled WGS sequence"/>
</dbReference>
<gene>
    <name evidence="2" type="ORF">HD556DRAFT_1447444</name>
</gene>
<sequence length="161" mass="17166">MVSHSVTNQENHVVLDAILRLLSSLTLSANDTHNLIQVILDSTDLGNSSSSTSSATTFPTAQPTSSSTLLSPPPTQTLPPIPSATLAPPPPPSTTPTQSPAPSQNTQILPDLPMTSIMVNGKERFQHNYEGFTFDVPHRAADGPFYLVTHGRRVGVELLSM</sequence>
<dbReference type="RefSeq" id="XP_041156118.1">
    <property type="nucleotide sequence ID" value="XM_041307268.1"/>
</dbReference>
<evidence type="ECO:0000256" key="1">
    <source>
        <dbReference type="SAM" id="MobiDB-lite"/>
    </source>
</evidence>
<accession>A0A9P7AGD6</accession>
<evidence type="ECO:0000313" key="3">
    <source>
        <dbReference type="Proteomes" id="UP000719766"/>
    </source>
</evidence>
<dbReference type="AlphaFoldDB" id="A0A9P7AGD6"/>
<comment type="caution">
    <text evidence="2">The sequence shown here is derived from an EMBL/GenBank/DDBJ whole genome shotgun (WGS) entry which is preliminary data.</text>
</comment>
<keyword evidence="3" id="KW-1185">Reference proteome</keyword>
<evidence type="ECO:0000313" key="2">
    <source>
        <dbReference type="EMBL" id="KAG1788971.1"/>
    </source>
</evidence>
<reference evidence="2" key="1">
    <citation type="journal article" date="2020" name="New Phytol.">
        <title>Comparative genomics reveals dynamic genome evolution in host specialist ectomycorrhizal fungi.</title>
        <authorList>
            <person name="Lofgren L.A."/>
            <person name="Nguyen N.H."/>
            <person name="Vilgalys R."/>
            <person name="Ruytinx J."/>
            <person name="Liao H.L."/>
            <person name="Branco S."/>
            <person name="Kuo A."/>
            <person name="LaButti K."/>
            <person name="Lipzen A."/>
            <person name="Andreopoulos W."/>
            <person name="Pangilinan J."/>
            <person name="Riley R."/>
            <person name="Hundley H."/>
            <person name="Na H."/>
            <person name="Barry K."/>
            <person name="Grigoriev I.V."/>
            <person name="Stajich J.E."/>
            <person name="Kennedy P.G."/>
        </authorList>
    </citation>
    <scope>NUCLEOTIDE SEQUENCE</scope>
    <source>
        <strain evidence="2">S12</strain>
    </source>
</reference>
<feature type="compositionally biased region" description="Low complexity" evidence="1">
    <location>
        <begin position="95"/>
        <end position="104"/>
    </location>
</feature>
<protein>
    <submittedName>
        <fullName evidence="2">Uncharacterized protein</fullName>
    </submittedName>
</protein>
<dbReference type="GeneID" id="64601032"/>